<gene>
    <name evidence="1" type="ORF">F5144DRAFT_210549</name>
</gene>
<evidence type="ECO:0000313" key="1">
    <source>
        <dbReference type="EMBL" id="KAH6637291.1"/>
    </source>
</evidence>
<dbReference type="EMBL" id="JAGIZQ010000003">
    <property type="protein sequence ID" value="KAH6637291.1"/>
    <property type="molecule type" value="Genomic_DNA"/>
</dbReference>
<protein>
    <submittedName>
        <fullName evidence="1">Uncharacterized protein</fullName>
    </submittedName>
</protein>
<reference evidence="1 2" key="1">
    <citation type="journal article" date="2021" name="Nat. Commun.">
        <title>Genetic determinants of endophytism in the Arabidopsis root mycobiome.</title>
        <authorList>
            <person name="Mesny F."/>
            <person name="Miyauchi S."/>
            <person name="Thiergart T."/>
            <person name="Pickel B."/>
            <person name="Atanasova L."/>
            <person name="Karlsson M."/>
            <person name="Huettel B."/>
            <person name="Barry K.W."/>
            <person name="Haridas S."/>
            <person name="Chen C."/>
            <person name="Bauer D."/>
            <person name="Andreopoulos W."/>
            <person name="Pangilinan J."/>
            <person name="LaButti K."/>
            <person name="Riley R."/>
            <person name="Lipzen A."/>
            <person name="Clum A."/>
            <person name="Drula E."/>
            <person name="Henrissat B."/>
            <person name="Kohler A."/>
            <person name="Grigoriev I.V."/>
            <person name="Martin F.M."/>
            <person name="Hacquard S."/>
        </authorList>
    </citation>
    <scope>NUCLEOTIDE SEQUENCE [LARGE SCALE GENOMIC DNA]</scope>
    <source>
        <strain evidence="1 2">MPI-SDFR-AT-0079</strain>
    </source>
</reference>
<organism evidence="1 2">
    <name type="scientific">Chaetomium tenue</name>
    <dbReference type="NCBI Taxonomy" id="1854479"/>
    <lineage>
        <taxon>Eukaryota</taxon>
        <taxon>Fungi</taxon>
        <taxon>Dikarya</taxon>
        <taxon>Ascomycota</taxon>
        <taxon>Pezizomycotina</taxon>
        <taxon>Sordariomycetes</taxon>
        <taxon>Sordariomycetidae</taxon>
        <taxon>Sordariales</taxon>
        <taxon>Chaetomiaceae</taxon>
        <taxon>Chaetomium</taxon>
    </lineage>
</organism>
<dbReference type="Proteomes" id="UP000724584">
    <property type="component" value="Unassembled WGS sequence"/>
</dbReference>
<comment type="caution">
    <text evidence="1">The sequence shown here is derived from an EMBL/GenBank/DDBJ whole genome shotgun (WGS) entry which is preliminary data.</text>
</comment>
<sequence>MACPGVAFCLLPCFDGTLHLCVTTLFLRDPDHGKHGSSVGVWGCPGLRIPPIMGKAFRDAPEEKIEVSNLTLQLQWTHPRATAVRHLIGALVVPRPDDC</sequence>
<proteinExistence type="predicted"/>
<accession>A0ACB7PDK8</accession>
<name>A0ACB7PDK8_9PEZI</name>
<evidence type="ECO:0000313" key="2">
    <source>
        <dbReference type="Proteomes" id="UP000724584"/>
    </source>
</evidence>
<keyword evidence="2" id="KW-1185">Reference proteome</keyword>